<evidence type="ECO:0000259" key="4">
    <source>
        <dbReference type="Pfam" id="PF02678"/>
    </source>
</evidence>
<comment type="cofactor">
    <cofactor evidence="2">
        <name>Fe cation</name>
        <dbReference type="ChEBI" id="CHEBI:24875"/>
    </cofactor>
    <text evidence="2">Binds 1 Fe cation per subunit.</text>
</comment>
<keyword evidence="2" id="KW-0408">Iron</keyword>
<dbReference type="OrthoDB" id="321327at2"/>
<dbReference type="SUPFAM" id="SSF51182">
    <property type="entry name" value="RmlC-like cupins"/>
    <property type="match status" value="1"/>
</dbReference>
<dbReference type="RefSeq" id="WP_041975196.1">
    <property type="nucleotide sequence ID" value="NZ_CBXV010000004.1"/>
</dbReference>
<evidence type="ECO:0000313" key="7">
    <source>
        <dbReference type="Proteomes" id="UP000031518"/>
    </source>
</evidence>
<dbReference type="InterPro" id="IPR003829">
    <property type="entry name" value="Pirin_N_dom"/>
</dbReference>
<dbReference type="Proteomes" id="UP000031518">
    <property type="component" value="Unassembled WGS sequence"/>
</dbReference>
<feature type="binding site" evidence="2">
    <location>
        <position position="59"/>
    </location>
    <ligand>
        <name>Fe cation</name>
        <dbReference type="ChEBI" id="CHEBI:24875"/>
    </ligand>
</feature>
<dbReference type="InterPro" id="IPR012093">
    <property type="entry name" value="Pirin"/>
</dbReference>
<dbReference type="Pfam" id="PF02678">
    <property type="entry name" value="Pirin"/>
    <property type="match status" value="1"/>
</dbReference>
<dbReference type="STRING" id="454194.PYK22_01155"/>
<dbReference type="PANTHER" id="PTHR43212:SF3">
    <property type="entry name" value="QUERCETIN 2,3-DIOXYGENASE"/>
    <property type="match status" value="1"/>
</dbReference>
<name>A0A0B6WWP4_9BACT</name>
<gene>
    <name evidence="6" type="ORF">PYK22_01155</name>
</gene>
<sequence length="233" mass="26170">MFRIVPAKDRYHFANDWLSTYWLFSFDHYYDPQNVSFGPLRVFNDDVIQPGRGFDMHRHREMEIVTYVLSGALEHRDSTGGRGITRAGEVQRMSAGTGIAHAEFNASATEPVHLLQIWVLPAQKGLTPSYEQAHFTPEERIGKLLPIASGRAASGRAVRIHQDATLYVSTVRPEDILAHELSAGRRAFLYVIEGELIVNGRELAAGDQARIDDVTRLDISTRSRGEMILIDLP</sequence>
<dbReference type="InterPro" id="IPR014710">
    <property type="entry name" value="RmlC-like_jellyroll"/>
</dbReference>
<dbReference type="Gene3D" id="2.60.120.10">
    <property type="entry name" value="Jelly Rolls"/>
    <property type="match status" value="2"/>
</dbReference>
<dbReference type="GO" id="GO:0046872">
    <property type="term" value="F:metal ion binding"/>
    <property type="evidence" value="ECO:0007669"/>
    <property type="project" value="UniProtKB-KW"/>
</dbReference>
<reference evidence="6 7" key="1">
    <citation type="submission" date="2013-12" db="EMBL/GenBank/DDBJ databases">
        <authorList>
            <person name="Stott M."/>
        </authorList>
    </citation>
    <scope>NUCLEOTIDE SEQUENCE [LARGE SCALE GENOMIC DNA]</scope>
    <source>
        <strain evidence="6 7">K22</strain>
    </source>
</reference>
<feature type="binding site" evidence="2">
    <location>
        <position position="57"/>
    </location>
    <ligand>
        <name>Fe cation</name>
        <dbReference type="ChEBI" id="CHEBI:24875"/>
    </ligand>
</feature>
<feature type="binding site" evidence="2">
    <location>
        <position position="101"/>
    </location>
    <ligand>
        <name>Fe cation</name>
        <dbReference type="ChEBI" id="CHEBI:24875"/>
    </ligand>
</feature>
<accession>A0A0B6WWP4</accession>
<feature type="domain" description="Quercetin 2,3-dioxygenase C-terminal cupin" evidence="5">
    <location>
        <begin position="147"/>
        <end position="232"/>
    </location>
</feature>
<evidence type="ECO:0000256" key="2">
    <source>
        <dbReference type="PIRSR" id="PIRSR006232-1"/>
    </source>
</evidence>
<dbReference type="PANTHER" id="PTHR43212">
    <property type="entry name" value="QUERCETIN 2,3-DIOXYGENASE"/>
    <property type="match status" value="1"/>
</dbReference>
<organism evidence="6 7">
    <name type="scientific">Pyrinomonas methylaliphatogenes</name>
    <dbReference type="NCBI Taxonomy" id="454194"/>
    <lineage>
        <taxon>Bacteria</taxon>
        <taxon>Pseudomonadati</taxon>
        <taxon>Acidobacteriota</taxon>
        <taxon>Blastocatellia</taxon>
        <taxon>Blastocatellales</taxon>
        <taxon>Pyrinomonadaceae</taxon>
        <taxon>Pyrinomonas</taxon>
    </lineage>
</organism>
<dbReference type="CDD" id="cd02910">
    <property type="entry name" value="cupin_Yhhw_N"/>
    <property type="match status" value="1"/>
</dbReference>
<evidence type="ECO:0000313" key="6">
    <source>
        <dbReference type="EMBL" id="CDM65157.1"/>
    </source>
</evidence>
<keyword evidence="7" id="KW-1185">Reference proteome</keyword>
<dbReference type="EMBL" id="CBXV010000004">
    <property type="protein sequence ID" value="CDM65157.1"/>
    <property type="molecule type" value="Genomic_DNA"/>
</dbReference>
<dbReference type="InterPro" id="IPR011051">
    <property type="entry name" value="RmlC_Cupin_sf"/>
</dbReference>
<dbReference type="PIRSF" id="PIRSF006232">
    <property type="entry name" value="Pirin"/>
    <property type="match status" value="1"/>
</dbReference>
<feature type="binding site" evidence="2">
    <location>
        <position position="103"/>
    </location>
    <ligand>
        <name>Fe cation</name>
        <dbReference type="ChEBI" id="CHEBI:24875"/>
    </ligand>
</feature>
<evidence type="ECO:0000256" key="3">
    <source>
        <dbReference type="RuleBase" id="RU003457"/>
    </source>
</evidence>
<dbReference type="Pfam" id="PF17954">
    <property type="entry name" value="Pirin_C_2"/>
    <property type="match status" value="1"/>
</dbReference>
<keyword evidence="2" id="KW-0479">Metal-binding</keyword>
<dbReference type="AlphaFoldDB" id="A0A0B6WWP4"/>
<comment type="similarity">
    <text evidence="1 3">Belongs to the pirin family.</text>
</comment>
<evidence type="ECO:0000256" key="1">
    <source>
        <dbReference type="ARBA" id="ARBA00008416"/>
    </source>
</evidence>
<reference evidence="6 7" key="2">
    <citation type="submission" date="2015-01" db="EMBL/GenBank/DDBJ databases">
        <title>Complete genome sequence of Pyrinomonas methylaliphatogenes type strain K22T.</title>
        <authorList>
            <person name="Lee K.C.Y."/>
            <person name="Power J.F."/>
            <person name="Dunfield P.F."/>
            <person name="Morgan X.C."/>
            <person name="Huttenhower C."/>
            <person name="Stott M.B."/>
        </authorList>
    </citation>
    <scope>NUCLEOTIDE SEQUENCE [LARGE SCALE GENOMIC DNA]</scope>
    <source>
        <strain evidence="6 7">K22</strain>
    </source>
</reference>
<dbReference type="InterPro" id="IPR041602">
    <property type="entry name" value="Quercetinase_C"/>
</dbReference>
<protein>
    <submittedName>
        <fullName evidence="6">Pirin-related protein</fullName>
    </submittedName>
</protein>
<evidence type="ECO:0000259" key="5">
    <source>
        <dbReference type="Pfam" id="PF17954"/>
    </source>
</evidence>
<feature type="domain" description="Pirin N-terminal" evidence="4">
    <location>
        <begin position="15"/>
        <end position="119"/>
    </location>
</feature>
<proteinExistence type="inferred from homology"/>